<dbReference type="AlphaFoldDB" id="A0A7G1KDP6"/>
<dbReference type="Pfam" id="PF22752">
    <property type="entry name" value="DUF488-N3i"/>
    <property type="match status" value="1"/>
</dbReference>
<accession>A0A7G1KDP6</accession>
<gene>
    <name evidence="1" type="ORF">NWFMUON74_11290</name>
</gene>
<proteinExistence type="predicted"/>
<name>A0A7G1KDP6_9NOCA</name>
<dbReference type="EMBL" id="AP023396">
    <property type="protein sequence ID" value="BCK53357.1"/>
    <property type="molecule type" value="Genomic_DNA"/>
</dbReference>
<dbReference type="KEGG" id="nwl:NWFMUON74_11290"/>
<dbReference type="GeneID" id="80345739"/>
<dbReference type="PANTHER" id="PTHR36849:SF1">
    <property type="entry name" value="CYTOPLASMIC PROTEIN"/>
    <property type="match status" value="1"/>
</dbReference>
<dbReference type="Proteomes" id="UP000516173">
    <property type="component" value="Chromosome"/>
</dbReference>
<evidence type="ECO:0000313" key="2">
    <source>
        <dbReference type="Proteomes" id="UP000516173"/>
    </source>
</evidence>
<dbReference type="PANTHER" id="PTHR36849">
    <property type="entry name" value="CYTOPLASMIC PROTEIN-RELATED"/>
    <property type="match status" value="1"/>
</dbReference>
<evidence type="ECO:0000313" key="1">
    <source>
        <dbReference type="EMBL" id="BCK53357.1"/>
    </source>
</evidence>
<protein>
    <recommendedName>
        <fullName evidence="3">MarR family transcriptional regulator</fullName>
    </recommendedName>
</protein>
<keyword evidence="2" id="KW-1185">Reference proteome</keyword>
<evidence type="ECO:0008006" key="3">
    <source>
        <dbReference type="Google" id="ProtNLM"/>
    </source>
</evidence>
<dbReference type="InterPro" id="IPR052552">
    <property type="entry name" value="YeaO-like"/>
</dbReference>
<organism evidence="1 2">
    <name type="scientific">Nocardia wallacei</name>
    <dbReference type="NCBI Taxonomy" id="480035"/>
    <lineage>
        <taxon>Bacteria</taxon>
        <taxon>Bacillati</taxon>
        <taxon>Actinomycetota</taxon>
        <taxon>Actinomycetes</taxon>
        <taxon>Mycobacteriales</taxon>
        <taxon>Nocardiaceae</taxon>
        <taxon>Nocardia</taxon>
    </lineage>
</organism>
<sequence length="123" mass="14050">MAQQPAGGFRVKRVYDAPEDSDGTRVLVDRLWPRGISKQQARIDDWARDVTPSNELRRWFHADPQRREAEFRERYLAELSADAPRQGLARLRELAARGPVTIVTAVRDPARSQVSVLKELLDS</sequence>
<reference evidence="1 2" key="1">
    <citation type="submission" date="2020-08" db="EMBL/GenBank/DDBJ databases">
        <title>Genome Sequencing of Nocardia wallacei strain FMUON74 and assembly.</title>
        <authorList>
            <person name="Toyokawa M."/>
            <person name="Uesaka K."/>
        </authorList>
    </citation>
    <scope>NUCLEOTIDE SEQUENCE [LARGE SCALE GENOMIC DNA]</scope>
    <source>
        <strain evidence="1 2">FMUON74</strain>
    </source>
</reference>
<dbReference type="RefSeq" id="WP_187686916.1">
    <property type="nucleotide sequence ID" value="NZ_AP023396.1"/>
</dbReference>